<dbReference type="RefSeq" id="XP_065823732.1">
    <property type="nucleotide sequence ID" value="XM_065967660.1"/>
</dbReference>
<reference evidence="2" key="2">
    <citation type="submission" date="2024-01" db="EMBL/GenBank/DDBJ databases">
        <title>Comparative genomics of Cryptococcus and Kwoniella reveals pathogenesis evolution and contrasting modes of karyotype evolution via chromosome fusion or intercentromeric recombination.</title>
        <authorList>
            <person name="Coelho M.A."/>
            <person name="David-Palma M."/>
            <person name="Shea T."/>
            <person name="Bowers K."/>
            <person name="McGinley-Smith S."/>
            <person name="Mohammad A.W."/>
            <person name="Gnirke A."/>
            <person name="Yurkov A.M."/>
            <person name="Nowrousian M."/>
            <person name="Sun S."/>
            <person name="Cuomo C.A."/>
            <person name="Heitman J."/>
        </authorList>
    </citation>
    <scope>NUCLEOTIDE SEQUENCE</scope>
    <source>
        <strain evidence="2">CBS 12478</strain>
    </source>
</reference>
<organism evidence="2 3">
    <name type="scientific">Kwoniella shandongensis</name>
    <dbReference type="NCBI Taxonomy" id="1734106"/>
    <lineage>
        <taxon>Eukaryota</taxon>
        <taxon>Fungi</taxon>
        <taxon>Dikarya</taxon>
        <taxon>Basidiomycota</taxon>
        <taxon>Agaricomycotina</taxon>
        <taxon>Tremellomycetes</taxon>
        <taxon>Tremellales</taxon>
        <taxon>Cryptococcaceae</taxon>
        <taxon>Kwoniella</taxon>
    </lineage>
</organism>
<gene>
    <name evidence="2" type="ORF">CI109_105422</name>
</gene>
<dbReference type="Gene3D" id="3.40.50.720">
    <property type="entry name" value="NAD(P)-binding Rossmann-like Domain"/>
    <property type="match status" value="1"/>
</dbReference>
<evidence type="ECO:0000256" key="1">
    <source>
        <dbReference type="ARBA" id="ARBA00023002"/>
    </source>
</evidence>
<dbReference type="SUPFAM" id="SSF51735">
    <property type="entry name" value="NAD(P)-binding Rossmann-fold domains"/>
    <property type="match status" value="1"/>
</dbReference>
<accession>A0AAJ8LN78</accession>
<dbReference type="EMBL" id="CP144060">
    <property type="protein sequence ID" value="WWD20944.1"/>
    <property type="molecule type" value="Genomic_DNA"/>
</dbReference>
<reference evidence="2" key="1">
    <citation type="submission" date="2017-08" db="EMBL/GenBank/DDBJ databases">
        <authorList>
            <person name="Cuomo C."/>
            <person name="Billmyre B."/>
            <person name="Heitman J."/>
        </authorList>
    </citation>
    <scope>NUCLEOTIDE SEQUENCE</scope>
    <source>
        <strain evidence="2">CBS 12478</strain>
    </source>
</reference>
<name>A0AAJ8LN78_9TREE</name>
<keyword evidence="3" id="KW-1185">Reference proteome</keyword>
<dbReference type="InterPro" id="IPR036291">
    <property type="entry name" value="NAD(P)-bd_dom_sf"/>
</dbReference>
<dbReference type="Pfam" id="PF00106">
    <property type="entry name" value="adh_short"/>
    <property type="match status" value="1"/>
</dbReference>
<sequence>MPSYGAGVMPVNPTQALSALDPSVLVGQGKVAIVIGSTIGIGAAIARLLAKTGSCRRIIVFGRNEQRGKGVVKVLEELNPSGNGLRVDWVKGDVSFIAGSKAAVNDLEAMLNGDKVDLLVTCQNGPPTGVITLNEDGDGTEFHIQALSRFIITYLFTTRHLLSPTGAKIMAVANPGLSYDKLDVNDLNLKEVEKSGTRWKVQLFLDQSKRDSTVLDSFFEEFNTRYPQYEYYHLHPSLVVTEDYQVGKFPFPFGFFASIGAKLMGWTPDGYAPHPVYILLHPEAKKELGEGKYWQSWSSVLKPSPLGAWSSNKDNREKLWAKLVKMVE</sequence>
<dbReference type="InterPro" id="IPR052228">
    <property type="entry name" value="Sec_Metab_Biosynth_Oxidored"/>
</dbReference>
<dbReference type="PANTHER" id="PTHR47534:SF3">
    <property type="entry name" value="ALCOHOL DEHYDROGENASE-LIKE C-TERMINAL DOMAIN-CONTAINING PROTEIN"/>
    <property type="match status" value="1"/>
</dbReference>
<dbReference type="KEGG" id="ksn:90830002"/>
<evidence type="ECO:0000313" key="3">
    <source>
        <dbReference type="Proteomes" id="UP000322225"/>
    </source>
</evidence>
<dbReference type="GO" id="GO:0016491">
    <property type="term" value="F:oxidoreductase activity"/>
    <property type="evidence" value="ECO:0007669"/>
    <property type="project" value="UniProtKB-KW"/>
</dbReference>
<protein>
    <recommendedName>
        <fullName evidence="4">Ketoreductase (KR) domain-containing protein</fullName>
    </recommendedName>
</protein>
<keyword evidence="1" id="KW-0560">Oxidoreductase</keyword>
<dbReference type="GeneID" id="90830002"/>
<dbReference type="AlphaFoldDB" id="A0AAJ8LN78"/>
<evidence type="ECO:0008006" key="4">
    <source>
        <dbReference type="Google" id="ProtNLM"/>
    </source>
</evidence>
<dbReference type="PANTHER" id="PTHR47534">
    <property type="entry name" value="YALI0E05731P"/>
    <property type="match status" value="1"/>
</dbReference>
<proteinExistence type="predicted"/>
<evidence type="ECO:0000313" key="2">
    <source>
        <dbReference type="EMBL" id="WWD20944.1"/>
    </source>
</evidence>
<dbReference type="Proteomes" id="UP000322225">
    <property type="component" value="Chromosome 10"/>
</dbReference>
<dbReference type="InterPro" id="IPR002347">
    <property type="entry name" value="SDR_fam"/>
</dbReference>